<evidence type="ECO:0000313" key="3">
    <source>
        <dbReference type="EMBL" id="MBK9719946.1"/>
    </source>
</evidence>
<feature type="domain" description="Barstar (barnase inhibitor)" evidence="2">
    <location>
        <begin position="25"/>
        <end position="112"/>
    </location>
</feature>
<reference evidence="3 4" key="1">
    <citation type="submission" date="2020-10" db="EMBL/GenBank/DDBJ databases">
        <title>Connecting structure to function with the recovery of over 1000 high-quality activated sludge metagenome-assembled genomes encoding full-length rRNA genes using long-read sequencing.</title>
        <authorList>
            <person name="Singleton C.M."/>
            <person name="Petriglieri F."/>
            <person name="Kristensen J.M."/>
            <person name="Kirkegaard R.H."/>
            <person name="Michaelsen T.Y."/>
            <person name="Andersen M.H."/>
            <person name="Karst S.M."/>
            <person name="Dueholm M.S."/>
            <person name="Nielsen P.H."/>
            <person name="Albertsen M."/>
        </authorList>
    </citation>
    <scope>NUCLEOTIDE SEQUENCE [LARGE SCALE GENOMIC DNA]</scope>
    <source>
        <strain evidence="3">Ribe_18-Q3-R11-54_BAT3C.373</strain>
    </source>
</reference>
<dbReference type="AlphaFoldDB" id="A0A9D7SEN5"/>
<dbReference type="InterPro" id="IPR035905">
    <property type="entry name" value="Barstar-like_sf"/>
</dbReference>
<comment type="caution">
    <text evidence="3">The sequence shown here is derived from an EMBL/GenBank/DDBJ whole genome shotgun (WGS) entry which is preliminary data.</text>
</comment>
<dbReference type="Proteomes" id="UP000808349">
    <property type="component" value="Unassembled WGS sequence"/>
</dbReference>
<evidence type="ECO:0000313" key="4">
    <source>
        <dbReference type="Proteomes" id="UP000808349"/>
    </source>
</evidence>
<dbReference type="SUPFAM" id="SSF52038">
    <property type="entry name" value="Barstar-related"/>
    <property type="match status" value="1"/>
</dbReference>
<comment type="similarity">
    <text evidence="1">Belongs to the barstar family.</text>
</comment>
<dbReference type="InterPro" id="IPR000468">
    <property type="entry name" value="Barstar"/>
</dbReference>
<dbReference type="Pfam" id="PF01337">
    <property type="entry name" value="Barstar"/>
    <property type="match status" value="1"/>
</dbReference>
<organism evidence="3 4">
    <name type="scientific">Candidatus Defluviibacterium haderslevense</name>
    <dbReference type="NCBI Taxonomy" id="2981993"/>
    <lineage>
        <taxon>Bacteria</taxon>
        <taxon>Pseudomonadati</taxon>
        <taxon>Bacteroidota</taxon>
        <taxon>Saprospiria</taxon>
        <taxon>Saprospirales</taxon>
        <taxon>Saprospiraceae</taxon>
        <taxon>Candidatus Defluviibacterium</taxon>
    </lineage>
</organism>
<proteinExistence type="inferred from homology"/>
<sequence>MNPRFILVPSIDDIPKIRPKNAFYAHLDGSDCPTSLALHQQLKQIFELPEYFGDNMDALYDCLLDLEWIVEDNVILVIEHPDQLLIEHEENDPDLISDVLILFDEVAEGWQLYDGEEFTPKNFKIIMVASSKMKLLLEENEIEYELVSSTK</sequence>
<gene>
    <name evidence="3" type="ORF">IPO85_21035</name>
</gene>
<dbReference type="EMBL" id="JADKFW010000021">
    <property type="protein sequence ID" value="MBK9719946.1"/>
    <property type="molecule type" value="Genomic_DNA"/>
</dbReference>
<evidence type="ECO:0000259" key="2">
    <source>
        <dbReference type="Pfam" id="PF01337"/>
    </source>
</evidence>
<evidence type="ECO:0000256" key="1">
    <source>
        <dbReference type="ARBA" id="ARBA00006845"/>
    </source>
</evidence>
<dbReference type="Gene3D" id="3.30.370.10">
    <property type="entry name" value="Barstar-like"/>
    <property type="match status" value="1"/>
</dbReference>
<name>A0A9D7SEN5_9BACT</name>
<protein>
    <submittedName>
        <fullName evidence="3">Barstar family protein</fullName>
    </submittedName>
</protein>
<accession>A0A9D7SEN5</accession>